<proteinExistence type="predicted"/>
<dbReference type="EMBL" id="CABFOC020000074">
    <property type="protein sequence ID" value="CAH0057214.1"/>
    <property type="molecule type" value="Genomic_DNA"/>
</dbReference>
<sequence length="84" mass="9735">MINGVLTCFLYSISELAILTNPLLILSEDYITEIYLGVRIKKRYLLEVITLSLKRFKVDLEDKGSFRDIISIEASLDPYTKEEF</sequence>
<protein>
    <submittedName>
        <fullName evidence="1">Uncharacterized protein</fullName>
    </submittedName>
</protein>
<evidence type="ECO:0000313" key="2">
    <source>
        <dbReference type="Proteomes" id="UP000775872"/>
    </source>
</evidence>
<comment type="caution">
    <text evidence="1">The sequence shown here is derived from an EMBL/GenBank/DDBJ whole genome shotgun (WGS) entry which is preliminary data.</text>
</comment>
<evidence type="ECO:0000313" key="1">
    <source>
        <dbReference type="EMBL" id="CAH0057214.1"/>
    </source>
</evidence>
<gene>
    <name evidence="1" type="ORF">CSOL1703_00006987</name>
</gene>
<reference evidence="1" key="1">
    <citation type="submission" date="2021-10" db="EMBL/GenBank/DDBJ databases">
        <authorList>
            <person name="Piombo E."/>
        </authorList>
    </citation>
    <scope>NUCLEOTIDE SEQUENCE</scope>
</reference>
<organism evidence="1 2">
    <name type="scientific">Clonostachys solani</name>
    <dbReference type="NCBI Taxonomy" id="160281"/>
    <lineage>
        <taxon>Eukaryota</taxon>
        <taxon>Fungi</taxon>
        <taxon>Dikarya</taxon>
        <taxon>Ascomycota</taxon>
        <taxon>Pezizomycotina</taxon>
        <taxon>Sordariomycetes</taxon>
        <taxon>Hypocreomycetidae</taxon>
        <taxon>Hypocreales</taxon>
        <taxon>Bionectriaceae</taxon>
        <taxon>Clonostachys</taxon>
    </lineage>
</organism>
<keyword evidence="2" id="KW-1185">Reference proteome</keyword>
<dbReference type="Proteomes" id="UP000775872">
    <property type="component" value="Unassembled WGS sequence"/>
</dbReference>
<name>A0A9N9ZKD1_9HYPO</name>
<accession>A0A9N9ZKD1</accession>
<dbReference type="AlphaFoldDB" id="A0A9N9ZKD1"/>